<dbReference type="Proteomes" id="UP000191154">
    <property type="component" value="Unassembled WGS sequence"/>
</dbReference>
<dbReference type="NCBIfam" id="TIGR02884">
    <property type="entry name" value="spore_pdaA"/>
    <property type="match status" value="1"/>
</dbReference>
<dbReference type="GO" id="GO:0005975">
    <property type="term" value="P:carbohydrate metabolic process"/>
    <property type="evidence" value="ECO:0007669"/>
    <property type="project" value="InterPro"/>
</dbReference>
<gene>
    <name evidence="3" type="primary">pdaA_1</name>
    <name evidence="3" type="ORF">CLOSAC_16060</name>
</gene>
<evidence type="ECO:0000256" key="1">
    <source>
        <dbReference type="SAM" id="SignalP"/>
    </source>
</evidence>
<dbReference type="STRING" id="169679.CSACC_12330"/>
<reference evidence="3 4" key="1">
    <citation type="submission" date="2016-05" db="EMBL/GenBank/DDBJ databases">
        <title>Microbial solvent formation.</title>
        <authorList>
            <person name="Poehlein A."/>
            <person name="Montoya Solano J.D."/>
            <person name="Flitsch S."/>
            <person name="Krabben P."/>
            <person name="Duerre P."/>
            <person name="Daniel R."/>
        </authorList>
    </citation>
    <scope>NUCLEOTIDE SEQUENCE [LARGE SCALE GENOMIC DNA]</scope>
    <source>
        <strain evidence="3 4">L1-8</strain>
    </source>
</reference>
<dbReference type="Pfam" id="PF01522">
    <property type="entry name" value="Polysacc_deac_1"/>
    <property type="match status" value="1"/>
</dbReference>
<keyword evidence="1" id="KW-0732">Signal</keyword>
<evidence type="ECO:0000259" key="2">
    <source>
        <dbReference type="PROSITE" id="PS51677"/>
    </source>
</evidence>
<feature type="signal peptide" evidence="1">
    <location>
        <begin position="1"/>
        <end position="28"/>
    </location>
</feature>
<proteinExistence type="predicted"/>
<feature type="chain" id="PRO_5012526504" evidence="1">
    <location>
        <begin position="29"/>
        <end position="295"/>
    </location>
</feature>
<dbReference type="InterPro" id="IPR002509">
    <property type="entry name" value="NODB_dom"/>
</dbReference>
<dbReference type="InterPro" id="IPR014235">
    <property type="entry name" value="Spore_PdaA"/>
</dbReference>
<dbReference type="GO" id="GO:0016020">
    <property type="term" value="C:membrane"/>
    <property type="evidence" value="ECO:0007669"/>
    <property type="project" value="TreeGrafter"/>
</dbReference>
<comment type="caution">
    <text evidence="3">The sequence shown here is derived from an EMBL/GenBank/DDBJ whole genome shotgun (WGS) entry which is preliminary data.</text>
</comment>
<evidence type="ECO:0000313" key="3">
    <source>
        <dbReference type="EMBL" id="OOM13520.1"/>
    </source>
</evidence>
<keyword evidence="3" id="KW-0378">Hydrolase</keyword>
<dbReference type="InterPro" id="IPR050248">
    <property type="entry name" value="Polysacc_deacetylase_ArnD"/>
</dbReference>
<accession>A0A1S8NAQ7</accession>
<dbReference type="PANTHER" id="PTHR10587">
    <property type="entry name" value="GLYCOSYL TRANSFERASE-RELATED"/>
    <property type="match status" value="1"/>
</dbReference>
<dbReference type="SUPFAM" id="SSF88713">
    <property type="entry name" value="Glycoside hydrolase/deacetylase"/>
    <property type="match status" value="1"/>
</dbReference>
<feature type="domain" description="NodB homology" evidence="2">
    <location>
        <begin position="105"/>
        <end position="287"/>
    </location>
</feature>
<sequence>MRKYLKFTIASSLAMSLALGSLPHCTYATDDEENSINECFQEDGDFGDITDIDNIRDIFSFFSDEGELNWYYVGKGKDQIAEGPKESVGFLKENSAYYLGDTSKKVIYLTFDEGYENGNTGKILDALKELNIPAAFFVVKPYIDKEPELVKRMVAEGHIVGNHTVHHPSMASIHDKEKFKEEFTGVENAYKELIGQDMPKFFRPPMGKYSKQSLQMTKDLGYKTIFWSFAYKDWLVNNQPSEGPAIEKISKGGHPGCIMLLHAVSDTNAKILKTVLKNFQSEGYEFKSLNDLPTE</sequence>
<dbReference type="Gene3D" id="3.20.20.370">
    <property type="entry name" value="Glycoside hydrolase/deacetylase"/>
    <property type="match status" value="1"/>
</dbReference>
<dbReference type="PANTHER" id="PTHR10587:SF78">
    <property type="entry name" value="PEPTIDOGLYCAN-N-ACETYLMURAMIC ACID DEACETYLASE PDAA"/>
    <property type="match status" value="1"/>
</dbReference>
<dbReference type="InterPro" id="IPR011330">
    <property type="entry name" value="Glyco_hydro/deAcase_b/a-brl"/>
</dbReference>
<organism evidence="3 4">
    <name type="scientific">Clostridium saccharobutylicum</name>
    <dbReference type="NCBI Taxonomy" id="169679"/>
    <lineage>
        <taxon>Bacteria</taxon>
        <taxon>Bacillati</taxon>
        <taxon>Bacillota</taxon>
        <taxon>Clostridia</taxon>
        <taxon>Eubacteriales</taxon>
        <taxon>Clostridiaceae</taxon>
        <taxon>Clostridium</taxon>
    </lineage>
</organism>
<evidence type="ECO:0000313" key="4">
    <source>
        <dbReference type="Proteomes" id="UP000191154"/>
    </source>
</evidence>
<protein>
    <submittedName>
        <fullName evidence="3">Peptidoglycan-N-acetylmuramic acid deacetylase PdaA</fullName>
        <ecNumber evidence="3">3.5.1.-</ecNumber>
    </submittedName>
</protein>
<dbReference type="GO" id="GO:0016810">
    <property type="term" value="F:hydrolase activity, acting on carbon-nitrogen (but not peptide) bonds"/>
    <property type="evidence" value="ECO:0007669"/>
    <property type="project" value="InterPro"/>
</dbReference>
<dbReference type="CDD" id="cd10948">
    <property type="entry name" value="CE4_BsPdaA_like"/>
    <property type="match status" value="1"/>
</dbReference>
<dbReference type="AlphaFoldDB" id="A0A1S8NAQ7"/>
<dbReference type="RefSeq" id="WP_077864967.1">
    <property type="nucleotide sequence ID" value="NZ_LZYZ01000003.1"/>
</dbReference>
<dbReference type="EC" id="3.5.1.-" evidence="3"/>
<dbReference type="PROSITE" id="PS51677">
    <property type="entry name" value="NODB"/>
    <property type="match status" value="1"/>
</dbReference>
<name>A0A1S8NAQ7_CLOSA</name>
<dbReference type="EMBL" id="LZYZ01000003">
    <property type="protein sequence ID" value="OOM13520.1"/>
    <property type="molecule type" value="Genomic_DNA"/>
</dbReference>